<reference evidence="1 2" key="1">
    <citation type="journal article" date="2017" name="Mol. Biol. Evol.">
        <title>The 4-celled Tetrabaena socialis nuclear genome reveals the essential components for genetic control of cell number at the origin of multicellularity in the volvocine lineage.</title>
        <authorList>
            <person name="Featherston J."/>
            <person name="Arakaki Y."/>
            <person name="Hanschen E.R."/>
            <person name="Ferris P.J."/>
            <person name="Michod R.E."/>
            <person name="Olson B.J.S.C."/>
            <person name="Nozaki H."/>
            <person name="Durand P.M."/>
        </authorList>
    </citation>
    <scope>NUCLEOTIDE SEQUENCE [LARGE SCALE GENOMIC DNA]</scope>
    <source>
        <strain evidence="1 2">NIES-571</strain>
    </source>
</reference>
<dbReference type="AlphaFoldDB" id="A0A2J7ZRP0"/>
<dbReference type="InterPro" id="IPR008593">
    <property type="entry name" value="Dam_MeTrfase"/>
</dbReference>
<protein>
    <submittedName>
        <fullName evidence="1">Uncharacterized protein</fullName>
    </submittedName>
</protein>
<accession>A0A2J7ZRP0</accession>
<dbReference type="EMBL" id="PGGS01000572">
    <property type="protein sequence ID" value="PNH02941.1"/>
    <property type="molecule type" value="Genomic_DNA"/>
</dbReference>
<dbReference type="GO" id="GO:0003677">
    <property type="term" value="F:DNA binding"/>
    <property type="evidence" value="ECO:0007669"/>
    <property type="project" value="InterPro"/>
</dbReference>
<proteinExistence type="predicted"/>
<dbReference type="GO" id="GO:0009007">
    <property type="term" value="F:site-specific DNA-methyltransferase (adenine-specific) activity"/>
    <property type="evidence" value="ECO:0007669"/>
    <property type="project" value="InterPro"/>
</dbReference>
<dbReference type="Proteomes" id="UP000236333">
    <property type="component" value="Unassembled WGS sequence"/>
</dbReference>
<keyword evidence="2" id="KW-1185">Reference proteome</keyword>
<organism evidence="1 2">
    <name type="scientific">Tetrabaena socialis</name>
    <dbReference type="NCBI Taxonomy" id="47790"/>
    <lineage>
        <taxon>Eukaryota</taxon>
        <taxon>Viridiplantae</taxon>
        <taxon>Chlorophyta</taxon>
        <taxon>core chlorophytes</taxon>
        <taxon>Chlorophyceae</taxon>
        <taxon>CS clade</taxon>
        <taxon>Chlamydomonadales</taxon>
        <taxon>Tetrabaenaceae</taxon>
        <taxon>Tetrabaena</taxon>
    </lineage>
</organism>
<comment type="caution">
    <text evidence="1">The sequence shown here is derived from an EMBL/GenBank/DDBJ whole genome shotgun (WGS) entry which is preliminary data.</text>
</comment>
<gene>
    <name evidence="1" type="ORF">TSOC_011058</name>
</gene>
<evidence type="ECO:0000313" key="1">
    <source>
        <dbReference type="EMBL" id="PNH02941.1"/>
    </source>
</evidence>
<name>A0A2J7ZRP0_9CHLO</name>
<evidence type="ECO:0000313" key="2">
    <source>
        <dbReference type="Proteomes" id="UP000236333"/>
    </source>
</evidence>
<sequence>MGSAREVPARPVFLHSRSNEWYTPDAFLALVRRMFAPGGIDLDPCSSVAANTRVGAARIITSEEDGLHPRHEYAGNVFANPPFGASGNRSTQSLFFERVVQEYEAGRVRQAVVLLKAGVGYRWFRSVLRWPVCFLWERLAFVRPAEREQGAELRWGDHAHNPHGSVAVYLGPQVARFVEVFGAVGDVPGANTWAYVPPQAGAAMAEA</sequence>
<dbReference type="GO" id="GO:0009307">
    <property type="term" value="P:DNA restriction-modification system"/>
    <property type="evidence" value="ECO:0007669"/>
    <property type="project" value="InterPro"/>
</dbReference>
<dbReference type="Pfam" id="PF05869">
    <property type="entry name" value="Dam"/>
    <property type="match status" value="1"/>
</dbReference>
<dbReference type="OrthoDB" id="2155333at2759"/>